<evidence type="ECO:0000313" key="2">
    <source>
        <dbReference type="EMBL" id="OBW91865.1"/>
    </source>
</evidence>
<name>A0A1A7NQH9_9PAST</name>
<dbReference type="PANTHER" id="PTHR43667">
    <property type="entry name" value="CYCLOPROPANE-FATTY-ACYL-PHOSPHOLIPID SYNTHASE"/>
    <property type="match status" value="1"/>
</dbReference>
<sequence>MKTIFDIDFSSLYYQHLTSCNHHHIPAEKWDAKAEKMAKHLVEQTSHYTETLLQAINIQADETVLDIGCGPGTLALPLAKQCQYVYALDYSQGMLSVLTQYQQRWHLSNISTIHTSWEENWDNVPQADVVVASRSTLVSDLDQAIDKIISKAKKRVYLTATTQAHFLDPDLLRAIGREHDAGFPSYIYLLNRLYQRGIQAELTFIHSDVATYQGENFNDLLKSVEFTLGGLTNNEKLALENFYNERINTKTPIKHGQARWALLSWQV</sequence>
<dbReference type="AlphaFoldDB" id="A0A1A7NQH9"/>
<accession>A0A1A7NQH9</accession>
<dbReference type="InterPro" id="IPR041698">
    <property type="entry name" value="Methyltransf_25"/>
</dbReference>
<dbReference type="RefSeq" id="WP_066109559.1">
    <property type="nucleotide sequence ID" value="NZ_JTJL01000057.1"/>
</dbReference>
<proteinExistence type="predicted"/>
<dbReference type="InterPro" id="IPR050723">
    <property type="entry name" value="CFA/CMAS"/>
</dbReference>
<dbReference type="OrthoDB" id="9795085at2"/>
<comment type="caution">
    <text evidence="2">The sequence shown here is derived from an EMBL/GenBank/DDBJ whole genome shotgun (WGS) entry which is preliminary data.</text>
</comment>
<dbReference type="EMBL" id="JTJL01000057">
    <property type="protein sequence ID" value="OBW91865.1"/>
    <property type="molecule type" value="Genomic_DNA"/>
</dbReference>
<dbReference type="CDD" id="cd02440">
    <property type="entry name" value="AdoMet_MTases"/>
    <property type="match status" value="1"/>
</dbReference>
<evidence type="ECO:0000259" key="1">
    <source>
        <dbReference type="Pfam" id="PF13649"/>
    </source>
</evidence>
<keyword evidence="3" id="KW-1185">Reference proteome</keyword>
<dbReference type="Gene3D" id="3.40.50.150">
    <property type="entry name" value="Vaccinia Virus protein VP39"/>
    <property type="match status" value="1"/>
</dbReference>
<dbReference type="Proteomes" id="UP000092649">
    <property type="component" value="Unassembled WGS sequence"/>
</dbReference>
<reference evidence="2 3" key="1">
    <citation type="submission" date="2014-11" db="EMBL/GenBank/DDBJ databases">
        <title>Pan-genome of Gallibacterium spp.</title>
        <authorList>
            <person name="Kudirkiene E."/>
            <person name="Bojesen A.M."/>
        </authorList>
    </citation>
    <scope>NUCLEOTIDE SEQUENCE [LARGE SCALE GENOMIC DNA]</scope>
    <source>
        <strain evidence="2 3">F150</strain>
    </source>
</reference>
<organism evidence="2 3">
    <name type="scientific">Gallibacterium salpingitidis</name>
    <dbReference type="NCBI Taxonomy" id="505341"/>
    <lineage>
        <taxon>Bacteria</taxon>
        <taxon>Pseudomonadati</taxon>
        <taxon>Pseudomonadota</taxon>
        <taxon>Gammaproteobacteria</taxon>
        <taxon>Pasteurellales</taxon>
        <taxon>Pasteurellaceae</taxon>
        <taxon>Gallibacterium</taxon>
    </lineage>
</organism>
<dbReference type="SUPFAM" id="SSF53335">
    <property type="entry name" value="S-adenosyl-L-methionine-dependent methyltransferases"/>
    <property type="match status" value="1"/>
</dbReference>
<gene>
    <name evidence="2" type="ORF">QS62_09885</name>
</gene>
<evidence type="ECO:0000313" key="3">
    <source>
        <dbReference type="Proteomes" id="UP000092649"/>
    </source>
</evidence>
<feature type="domain" description="Methyltransferase" evidence="1">
    <location>
        <begin position="64"/>
        <end position="148"/>
    </location>
</feature>
<dbReference type="PANTHER" id="PTHR43667:SF2">
    <property type="entry name" value="FATTY ACID C-METHYL TRANSFERASE"/>
    <property type="match status" value="1"/>
</dbReference>
<dbReference type="InterPro" id="IPR029063">
    <property type="entry name" value="SAM-dependent_MTases_sf"/>
</dbReference>
<dbReference type="Pfam" id="PF13649">
    <property type="entry name" value="Methyltransf_25"/>
    <property type="match status" value="1"/>
</dbReference>
<dbReference type="PATRIC" id="fig|505341.3.peg.1978"/>
<protein>
    <recommendedName>
        <fullName evidence="1">Methyltransferase domain-containing protein</fullName>
    </recommendedName>
</protein>